<evidence type="ECO:0000313" key="3">
    <source>
        <dbReference type="Proteomes" id="UP000660729"/>
    </source>
</evidence>
<accession>A0A8H6VNB7</accession>
<evidence type="ECO:0000256" key="1">
    <source>
        <dbReference type="SAM" id="MobiDB-lite"/>
    </source>
</evidence>
<reference evidence="2" key="1">
    <citation type="submission" date="2020-04" db="EMBL/GenBank/DDBJ databases">
        <title>Draft genome resource of the tomato pathogen Pseudocercospora fuligena.</title>
        <authorList>
            <person name="Zaccaron A."/>
        </authorList>
    </citation>
    <scope>NUCLEOTIDE SEQUENCE</scope>
    <source>
        <strain evidence="2">PF001</strain>
    </source>
</reference>
<name>A0A8H6VNB7_9PEZI</name>
<dbReference type="Proteomes" id="UP000660729">
    <property type="component" value="Unassembled WGS sequence"/>
</dbReference>
<keyword evidence="3" id="KW-1185">Reference proteome</keyword>
<feature type="region of interest" description="Disordered" evidence="1">
    <location>
        <begin position="31"/>
        <end position="54"/>
    </location>
</feature>
<proteinExistence type="predicted"/>
<organism evidence="2 3">
    <name type="scientific">Pseudocercospora fuligena</name>
    <dbReference type="NCBI Taxonomy" id="685502"/>
    <lineage>
        <taxon>Eukaryota</taxon>
        <taxon>Fungi</taxon>
        <taxon>Dikarya</taxon>
        <taxon>Ascomycota</taxon>
        <taxon>Pezizomycotina</taxon>
        <taxon>Dothideomycetes</taxon>
        <taxon>Dothideomycetidae</taxon>
        <taxon>Mycosphaerellales</taxon>
        <taxon>Mycosphaerellaceae</taxon>
        <taxon>Pseudocercospora</taxon>
    </lineage>
</organism>
<dbReference type="EMBL" id="JABCIY010000003">
    <property type="protein sequence ID" value="KAF7198145.1"/>
    <property type="molecule type" value="Genomic_DNA"/>
</dbReference>
<dbReference type="AlphaFoldDB" id="A0A8H6VNB7"/>
<evidence type="ECO:0000313" key="2">
    <source>
        <dbReference type="EMBL" id="KAF7198145.1"/>
    </source>
</evidence>
<sequence>MAVLQSVRCHTAGARPHLSASATVGWTSACSSSTAKRTDQTQPRKRRPEKRLLLHPQRPHCYQSYLQLRMLK</sequence>
<gene>
    <name evidence="2" type="ORF">HII31_00501</name>
</gene>
<comment type="caution">
    <text evidence="2">The sequence shown here is derived from an EMBL/GenBank/DDBJ whole genome shotgun (WGS) entry which is preliminary data.</text>
</comment>
<protein>
    <submittedName>
        <fullName evidence="2">Uncharacterized protein</fullName>
    </submittedName>
</protein>